<accession>A0A1D6JUU6</accession>
<evidence type="ECO:0000313" key="1">
    <source>
        <dbReference type="EMBL" id="ONL95553.1"/>
    </source>
</evidence>
<dbReference type="AlphaFoldDB" id="A0A1D6JUU6"/>
<gene>
    <name evidence="1" type="ORF">ZEAMMB73_Zm00001d028330</name>
</gene>
<name>A0A1D6JUU6_MAIZE</name>
<reference evidence="1" key="1">
    <citation type="submission" date="2015-12" db="EMBL/GenBank/DDBJ databases">
        <title>Update maize B73 reference genome by single molecule sequencing technologies.</title>
        <authorList>
            <consortium name="Maize Genome Sequencing Project"/>
            <person name="Ware D."/>
        </authorList>
    </citation>
    <scope>NUCLEOTIDE SEQUENCE [LARGE SCALE GENOMIC DNA]</scope>
    <source>
        <tissue evidence="1">Seedling</tissue>
    </source>
</reference>
<proteinExistence type="predicted"/>
<sequence length="95" mass="10688">MTEALKSVWNPVTQKKIRVSPSTSSGEVPVVDNTSTLIPLEAAAGIAGADATHIWHSHSNRRVFGVAEQDTRLLLCLLIHWFQDDRSRHQTEYFF</sequence>
<protein>
    <submittedName>
        <fullName evidence="1">Sodium/hydrogen exchanger 2</fullName>
    </submittedName>
</protein>
<organism evidence="1">
    <name type="scientific">Zea mays</name>
    <name type="common">Maize</name>
    <dbReference type="NCBI Taxonomy" id="4577"/>
    <lineage>
        <taxon>Eukaryota</taxon>
        <taxon>Viridiplantae</taxon>
        <taxon>Streptophyta</taxon>
        <taxon>Embryophyta</taxon>
        <taxon>Tracheophyta</taxon>
        <taxon>Spermatophyta</taxon>
        <taxon>Magnoliopsida</taxon>
        <taxon>Liliopsida</taxon>
        <taxon>Poales</taxon>
        <taxon>Poaceae</taxon>
        <taxon>PACMAD clade</taxon>
        <taxon>Panicoideae</taxon>
        <taxon>Andropogonodae</taxon>
        <taxon>Andropogoneae</taxon>
        <taxon>Tripsacinae</taxon>
        <taxon>Zea</taxon>
    </lineage>
</organism>
<dbReference type="EMBL" id="CM007647">
    <property type="protein sequence ID" value="ONL95553.1"/>
    <property type="molecule type" value="Genomic_DNA"/>
</dbReference>